<keyword evidence="3" id="KW-1185">Reference proteome</keyword>
<dbReference type="EMBL" id="CADEPI010000113">
    <property type="protein sequence ID" value="CAB3375488.1"/>
    <property type="molecule type" value="Genomic_DNA"/>
</dbReference>
<reference evidence="2 3" key="1">
    <citation type="submission" date="2020-04" db="EMBL/GenBank/DDBJ databases">
        <authorList>
            <person name="Alioto T."/>
            <person name="Alioto T."/>
            <person name="Gomez Garrido J."/>
        </authorList>
    </citation>
    <scope>NUCLEOTIDE SEQUENCE [LARGE SCALE GENOMIC DNA]</scope>
</reference>
<dbReference type="AlphaFoldDB" id="A0A8S1D4Y6"/>
<name>A0A8S1D4Y6_9INSE</name>
<organism evidence="2 3">
    <name type="scientific">Cloeon dipterum</name>
    <dbReference type="NCBI Taxonomy" id="197152"/>
    <lineage>
        <taxon>Eukaryota</taxon>
        <taxon>Metazoa</taxon>
        <taxon>Ecdysozoa</taxon>
        <taxon>Arthropoda</taxon>
        <taxon>Hexapoda</taxon>
        <taxon>Insecta</taxon>
        <taxon>Pterygota</taxon>
        <taxon>Palaeoptera</taxon>
        <taxon>Ephemeroptera</taxon>
        <taxon>Pisciforma</taxon>
        <taxon>Baetidae</taxon>
        <taxon>Cloeon</taxon>
    </lineage>
</organism>
<dbReference type="Proteomes" id="UP000494165">
    <property type="component" value="Unassembled WGS sequence"/>
</dbReference>
<sequence length="68" mass="7197">MEPLRALVYGKWSLQHAHGDERGHRAVTAAAAAAGAGGSKKIISSMSRENGTKIKSDPNRCAAIQETH</sequence>
<evidence type="ECO:0000256" key="1">
    <source>
        <dbReference type="SAM" id="MobiDB-lite"/>
    </source>
</evidence>
<accession>A0A8S1D4Y6</accession>
<feature type="region of interest" description="Disordered" evidence="1">
    <location>
        <begin position="42"/>
        <end position="68"/>
    </location>
</feature>
<comment type="caution">
    <text evidence="2">The sequence shown here is derived from an EMBL/GenBank/DDBJ whole genome shotgun (WGS) entry which is preliminary data.</text>
</comment>
<protein>
    <submittedName>
        <fullName evidence="2">Uncharacterized protein</fullName>
    </submittedName>
</protein>
<evidence type="ECO:0000313" key="2">
    <source>
        <dbReference type="EMBL" id="CAB3375488.1"/>
    </source>
</evidence>
<proteinExistence type="predicted"/>
<evidence type="ECO:0000313" key="3">
    <source>
        <dbReference type="Proteomes" id="UP000494165"/>
    </source>
</evidence>
<gene>
    <name evidence="2" type="ORF">CLODIP_2_CD07653</name>
</gene>